<evidence type="ECO:0000256" key="4">
    <source>
        <dbReference type="ARBA" id="ARBA00020244"/>
    </source>
</evidence>
<feature type="active site" description="Charge relay system" evidence="9">
    <location>
        <position position="238"/>
    </location>
</feature>
<evidence type="ECO:0000256" key="2">
    <source>
        <dbReference type="ARBA" id="ARBA00011073"/>
    </source>
</evidence>
<dbReference type="CDD" id="cd04857">
    <property type="entry name" value="Peptidases_S8_Tripeptidyl_Aminopeptidase_II"/>
    <property type="match status" value="1"/>
</dbReference>
<organism evidence="14">
    <name type="scientific">Arcella intermedia</name>
    <dbReference type="NCBI Taxonomy" id="1963864"/>
    <lineage>
        <taxon>Eukaryota</taxon>
        <taxon>Amoebozoa</taxon>
        <taxon>Tubulinea</taxon>
        <taxon>Elardia</taxon>
        <taxon>Arcellinida</taxon>
        <taxon>Sphaerothecina</taxon>
        <taxon>Arcellidae</taxon>
        <taxon>Arcella</taxon>
    </lineage>
</organism>
<dbReference type="InterPro" id="IPR036852">
    <property type="entry name" value="Peptidase_S8/S53_dom_sf"/>
</dbReference>
<evidence type="ECO:0000256" key="7">
    <source>
        <dbReference type="ARBA" id="ARBA00022801"/>
    </source>
</evidence>
<dbReference type="InterPro" id="IPR000209">
    <property type="entry name" value="Peptidase_S8/S53_dom"/>
</dbReference>
<dbReference type="InterPro" id="IPR046939">
    <property type="entry name" value="TPPII_C_sf"/>
</dbReference>
<dbReference type="GO" id="GO:0005829">
    <property type="term" value="C:cytosol"/>
    <property type="evidence" value="ECO:0007669"/>
    <property type="project" value="TreeGrafter"/>
</dbReference>
<dbReference type="PANTHER" id="PTHR43806:SF14">
    <property type="entry name" value="TRIPEPTIDYL-PEPTIDASE 2"/>
    <property type="match status" value="1"/>
</dbReference>
<dbReference type="Pfam" id="PF12580">
    <property type="entry name" value="TPPII"/>
    <property type="match status" value="1"/>
</dbReference>
<dbReference type="FunFam" id="3.40.50.200:FF:000003">
    <property type="entry name" value="Tripeptidyl peptidase 2"/>
    <property type="match status" value="1"/>
</dbReference>
<dbReference type="InterPro" id="IPR034051">
    <property type="entry name" value="TPP_II_domain"/>
</dbReference>
<evidence type="ECO:0000259" key="12">
    <source>
        <dbReference type="Pfam" id="PF21223"/>
    </source>
</evidence>
<dbReference type="SUPFAM" id="SSF52743">
    <property type="entry name" value="Subtilisin-like"/>
    <property type="match status" value="1"/>
</dbReference>
<dbReference type="EC" id="3.4.14.10" evidence="3"/>
<evidence type="ECO:0000256" key="6">
    <source>
        <dbReference type="ARBA" id="ARBA00022670"/>
    </source>
</evidence>
<dbReference type="Pfam" id="PF00082">
    <property type="entry name" value="Peptidase_S8"/>
    <property type="match status" value="1"/>
</dbReference>
<dbReference type="Gene3D" id="1.25.40.710">
    <property type="match status" value="1"/>
</dbReference>
<dbReference type="InterPro" id="IPR022229">
    <property type="entry name" value="TPPII_Ig-like-2"/>
</dbReference>
<dbReference type="PRINTS" id="PR00723">
    <property type="entry name" value="SUBTILISIN"/>
</dbReference>
<feature type="active site" description="Charge relay system" evidence="9">
    <location>
        <position position="29"/>
    </location>
</feature>
<dbReference type="PROSITE" id="PS51892">
    <property type="entry name" value="SUBTILASE"/>
    <property type="match status" value="1"/>
</dbReference>
<evidence type="ECO:0000256" key="8">
    <source>
        <dbReference type="ARBA" id="ARBA00022825"/>
    </source>
</evidence>
<dbReference type="PANTHER" id="PTHR43806">
    <property type="entry name" value="PEPTIDASE S8"/>
    <property type="match status" value="1"/>
</dbReference>
<evidence type="ECO:0000313" key="14">
    <source>
        <dbReference type="EMBL" id="NDV29101.1"/>
    </source>
</evidence>
<dbReference type="GO" id="GO:0006508">
    <property type="term" value="P:proteolysis"/>
    <property type="evidence" value="ECO:0007669"/>
    <property type="project" value="UniProtKB-KW"/>
</dbReference>
<dbReference type="GO" id="GO:0004177">
    <property type="term" value="F:aminopeptidase activity"/>
    <property type="evidence" value="ECO:0007669"/>
    <property type="project" value="UniProtKB-KW"/>
</dbReference>
<dbReference type="InterPro" id="IPR023828">
    <property type="entry name" value="Peptidase_S8_Ser-AS"/>
</dbReference>
<evidence type="ECO:0000256" key="1">
    <source>
        <dbReference type="ARBA" id="ARBA00001910"/>
    </source>
</evidence>
<protein>
    <recommendedName>
        <fullName evidence="4">Tripeptidyl-peptidase 2</fullName>
        <ecNumber evidence="3">3.4.14.10</ecNumber>
    </recommendedName>
</protein>
<feature type="domain" description="Tripeptidyl-peptidase II galactose-binding" evidence="13">
    <location>
        <begin position="625"/>
        <end position="713"/>
    </location>
</feature>
<keyword evidence="6 9" id="KW-0645">Protease</keyword>
<name>A0A6B2KWT8_9EUKA</name>
<reference evidence="14" key="1">
    <citation type="journal article" date="2020" name="J. Eukaryot. Microbiol.">
        <title>De novo Sequencing, Assembly and Annotation of the Transcriptome for the Free-Living Testate Amoeba Arcella intermedia.</title>
        <authorList>
            <person name="Ribeiro G.M."/>
            <person name="Porfirio-Sousa A.L."/>
            <person name="Maurer-Alcala X.X."/>
            <person name="Katz L.A."/>
            <person name="Lahr D.J.G."/>
        </authorList>
    </citation>
    <scope>NUCLEOTIDE SEQUENCE</scope>
</reference>
<evidence type="ECO:0000256" key="9">
    <source>
        <dbReference type="PROSITE-ProRule" id="PRU01240"/>
    </source>
</evidence>
<comment type="similarity">
    <text evidence="2 9">Belongs to the peptidase S8 family.</text>
</comment>
<feature type="domain" description="Tripeptidyl peptidase II second Ig-like" evidence="11">
    <location>
        <begin position="750"/>
        <end position="939"/>
    </location>
</feature>
<dbReference type="InterPro" id="IPR015500">
    <property type="entry name" value="Peptidase_S8_subtilisin-rel"/>
</dbReference>
<keyword evidence="7 9" id="KW-0378">Hydrolase</keyword>
<feature type="domain" description="Peptidase S8/S53" evidence="10">
    <location>
        <begin position="20"/>
        <end position="475"/>
    </location>
</feature>
<dbReference type="InterPro" id="IPR022398">
    <property type="entry name" value="Peptidase_S8_His-AS"/>
</dbReference>
<dbReference type="InterPro" id="IPR046940">
    <property type="entry name" value="TPPII_Ig-like_sf"/>
</dbReference>
<sequence length="1234" mass="136933">MPKEDTQALHFIEKYPQYDGRGVVVAVFDTGVDPGAAGLSRTSDGKVKVIDIVDCSGSGDVDTSFVVEAKEGAIEGLTGRKLVLGKWDNPSGRYHLGVKRAYEIQPRGLTPRIKKERKDTFDPKQRDAVNKILREISELKADSPLKKDLEARLEVLQSLSFEDPGPIYDVVVFQDSNGVWRAVVDTKETGDLRDSIPLADYHLEHQYSTFSEQDMLNYAINIYNDGNLCCICTDAGAHGTHVAGIVAGYFPDQPELNGIAPGAQIISVKIGDTRLGSMETGPSLVRALIAAERAKCDLINMSYGEPTSKPDYGRFAQLASQFVAKYNIIFVGSAGNNGPCLSTVGAPGGTTSNLIGVGAMVSPDMMKIEYSLREYSKNTTQFTWSSRGPTDDGYLGVSINAPGGAFAPVPNWTLKKNQQMNGTSMSSPNACGNIALILSGLKSLGLKYTPHSIKRVLENTASVNPDLDHFSQGQGSLQVLSAFEYAKKFSEESELRIDLTVNGDRGIYMRHFNDVTSVKEFTVNVQPYLHDSLKNEQKLKIEKRLLIKPTQRWISAPEYLFLPFEERQFKIAVDPTSLPEGAHYGEVLLIDSSLPESGPIARLSVTVIKPITTEGPTLNFDKLKYSPGLLRRFFISTPNGADWARVRIRCANVAPRRLFVYQRVVPAPLESLKKTMDEQYFWLEGSDEKLDTFEVYSGQTFEIVLAQYWSAIGEEGEFSLEVDFHGITVKERGSGLIGPGECWVGQIGFPLRAEKASPKAILAVIKKKLFPISSTTVPLHPTRDCLPDGRQIYSCVNSYQFSISEAATVLTRVNGFDKYLYDSPHEAQFWMIYDENKQLLFSGDFCPEAVSLSKKGKYTVRVLFRHDNLDVLKQLKTFPLLLEKHLPKDKQITLPVFNSLPEALVNGTKFSARPKAYSKGQTDVVVVGPPPESKLPKDIEAGDTLEGYLLFRIPNEGENVPDSVPKKGLDRPIGGVLISYIHTVAPSPPRKGTSQSYTLEESKSPQENFTDSLQQHAADYITFLVSKKKLDHAKVILEQSLAEYPKYLPLLKAALGFRMKEAETAKTYKPELSNQVIAAADAILGEISADELAKFFGLNHESSENNELKKHEKLRDILTKALVAKAEAYLQIYLNTKSEESKLAFLHNMDEVSKWHKNLSSLSEISQNSLVHYEKIKGNLGGALKLMKKKLEAANDKDVSKEFIELCKEAGWDHWVENKLAWNIINFPSNFAPF</sequence>
<evidence type="ECO:0000259" key="11">
    <source>
        <dbReference type="Pfam" id="PF12580"/>
    </source>
</evidence>
<dbReference type="Pfam" id="PF21223">
    <property type="entry name" value="TPPII_Ig-like-1"/>
    <property type="match status" value="1"/>
</dbReference>
<comment type="catalytic activity">
    <reaction evidence="1">
        <text>Release of an N-terminal tripeptide from a polypeptide.</text>
        <dbReference type="EC" id="3.4.14.10"/>
    </reaction>
</comment>
<evidence type="ECO:0000256" key="5">
    <source>
        <dbReference type="ARBA" id="ARBA00022438"/>
    </source>
</evidence>
<dbReference type="PROSITE" id="PS00138">
    <property type="entry name" value="SUBTILASE_SER"/>
    <property type="match status" value="1"/>
</dbReference>
<feature type="domain" description="Tripeptidyl-peptidase II first Ig-like" evidence="12">
    <location>
        <begin position="497"/>
        <end position="608"/>
    </location>
</feature>
<dbReference type="InterPro" id="IPR050131">
    <property type="entry name" value="Peptidase_S8_subtilisin-like"/>
</dbReference>
<accession>A0A6B2KWT8</accession>
<dbReference type="Gene3D" id="3.40.50.200">
    <property type="entry name" value="Peptidase S8/S53 domain"/>
    <property type="match status" value="2"/>
</dbReference>
<keyword evidence="5" id="KW-0031">Aminopeptidase</keyword>
<keyword evidence="8 9" id="KW-0720">Serine protease</keyword>
<evidence type="ECO:0000256" key="3">
    <source>
        <dbReference type="ARBA" id="ARBA00012462"/>
    </source>
</evidence>
<evidence type="ECO:0000259" key="13">
    <source>
        <dbReference type="Pfam" id="PF21316"/>
    </source>
</evidence>
<evidence type="ECO:0000259" key="10">
    <source>
        <dbReference type="Pfam" id="PF00082"/>
    </source>
</evidence>
<dbReference type="GO" id="GO:0004252">
    <property type="term" value="F:serine-type endopeptidase activity"/>
    <property type="evidence" value="ECO:0007669"/>
    <property type="project" value="UniProtKB-UniRule"/>
</dbReference>
<feature type="active site" description="Charge relay system" evidence="9">
    <location>
        <position position="424"/>
    </location>
</feature>
<dbReference type="InterPro" id="IPR048384">
    <property type="entry name" value="TPPII_GBD"/>
</dbReference>
<proteinExistence type="inferred from homology"/>
<dbReference type="GO" id="GO:0008240">
    <property type="term" value="F:tripeptidyl-peptidase activity"/>
    <property type="evidence" value="ECO:0007669"/>
    <property type="project" value="UniProtKB-EC"/>
</dbReference>
<dbReference type="Gene3D" id="2.60.40.3170">
    <property type="match status" value="1"/>
</dbReference>
<dbReference type="EMBL" id="GIBP01000132">
    <property type="protein sequence ID" value="NDV29101.1"/>
    <property type="molecule type" value="Transcribed_RNA"/>
</dbReference>
<dbReference type="PROSITE" id="PS00137">
    <property type="entry name" value="SUBTILASE_HIS"/>
    <property type="match status" value="1"/>
</dbReference>
<dbReference type="Pfam" id="PF21316">
    <property type="entry name" value="TPPII_GBD"/>
    <property type="match status" value="1"/>
</dbReference>
<dbReference type="AlphaFoldDB" id="A0A6B2KWT8"/>
<dbReference type="InterPro" id="IPR048383">
    <property type="entry name" value="TPPII_Ig-like-1"/>
</dbReference>